<evidence type="ECO:0000256" key="9">
    <source>
        <dbReference type="PIRSR" id="PIRSR614732-2"/>
    </source>
</evidence>
<comment type="pathway">
    <text evidence="2 7 10">Pyrimidine metabolism; UMP biosynthesis via de novo pathway; UMP from orotate: step 2/2.</text>
</comment>
<feature type="binding site" evidence="7 9">
    <location>
        <position position="209"/>
    </location>
    <ligand>
        <name>substrate</name>
    </ligand>
</feature>
<dbReference type="GO" id="GO:0005829">
    <property type="term" value="C:cytosol"/>
    <property type="evidence" value="ECO:0007669"/>
    <property type="project" value="TreeGrafter"/>
</dbReference>
<dbReference type="PANTHER" id="PTHR32119">
    <property type="entry name" value="OROTIDINE 5'-PHOSPHATE DECARBOXYLASE"/>
    <property type="match status" value="1"/>
</dbReference>
<dbReference type="PANTHER" id="PTHR32119:SF2">
    <property type="entry name" value="OROTIDINE 5'-PHOSPHATE DECARBOXYLASE"/>
    <property type="match status" value="1"/>
</dbReference>
<evidence type="ECO:0000256" key="7">
    <source>
        <dbReference type="HAMAP-Rule" id="MF_01200"/>
    </source>
</evidence>
<dbReference type="GO" id="GO:0004590">
    <property type="term" value="F:orotidine-5'-phosphate decarboxylase activity"/>
    <property type="evidence" value="ECO:0007669"/>
    <property type="project" value="UniProtKB-UniRule"/>
</dbReference>
<dbReference type="InterPro" id="IPR047596">
    <property type="entry name" value="OMPdecase_bac"/>
</dbReference>
<keyword evidence="13" id="KW-1185">Reference proteome</keyword>
<evidence type="ECO:0000256" key="10">
    <source>
        <dbReference type="RuleBase" id="RU000512"/>
    </source>
</evidence>
<dbReference type="PROSITE" id="PS00156">
    <property type="entry name" value="OMPDECASE"/>
    <property type="match status" value="1"/>
</dbReference>
<feature type="binding site" evidence="7 9">
    <location>
        <position position="35"/>
    </location>
    <ligand>
        <name>substrate</name>
    </ligand>
</feature>
<feature type="binding site" evidence="7 9">
    <location>
        <position position="57"/>
    </location>
    <ligand>
        <name>substrate</name>
    </ligand>
</feature>
<comment type="function">
    <text evidence="1 7">Catalyzes the decarboxylation of orotidine 5'-monophosphate (OMP) to uridine 5'-monophosphate (UMP).</text>
</comment>
<evidence type="ECO:0000313" key="12">
    <source>
        <dbReference type="EMBL" id="SIT53857.1"/>
    </source>
</evidence>
<comment type="subunit">
    <text evidence="7">Homodimer.</text>
</comment>
<comment type="similarity">
    <text evidence="7">Belongs to the OMP decarboxylase family. Type 1 subfamily.</text>
</comment>
<feature type="domain" description="Orotidine 5'-phosphate decarboxylase" evidence="11">
    <location>
        <begin position="29"/>
        <end position="245"/>
    </location>
</feature>
<dbReference type="Proteomes" id="UP000188388">
    <property type="component" value="Unassembled WGS sequence"/>
</dbReference>
<reference evidence="13" key="1">
    <citation type="submission" date="2017-01" db="EMBL/GenBank/DDBJ databases">
        <authorList>
            <person name="Brunel B."/>
        </authorList>
    </citation>
    <scope>NUCLEOTIDE SEQUENCE [LARGE SCALE GENOMIC DNA]</scope>
</reference>
<keyword evidence="4 7" id="KW-0665">Pyrimidine biosynthesis</keyword>
<dbReference type="UniPathway" id="UPA00070">
    <property type="reaction ID" value="UER00120"/>
</dbReference>
<feature type="active site" description="For OMPdecase activity" evidence="8">
    <location>
        <position position="89"/>
    </location>
</feature>
<gene>
    <name evidence="7 12" type="primary">pyrF</name>
    <name evidence="12" type="ORF">BQ8794_140002</name>
</gene>
<feature type="binding site" evidence="7 9">
    <location>
        <position position="200"/>
    </location>
    <ligand>
        <name>substrate</name>
    </ligand>
</feature>
<evidence type="ECO:0000256" key="1">
    <source>
        <dbReference type="ARBA" id="ARBA00002356"/>
    </source>
</evidence>
<evidence type="ECO:0000256" key="4">
    <source>
        <dbReference type="ARBA" id="ARBA00022975"/>
    </source>
</evidence>
<dbReference type="CDD" id="cd04725">
    <property type="entry name" value="OMP_decarboxylase_like"/>
    <property type="match status" value="1"/>
</dbReference>
<keyword evidence="5 7" id="KW-0456">Lyase</keyword>
<evidence type="ECO:0000256" key="3">
    <source>
        <dbReference type="ARBA" id="ARBA00022793"/>
    </source>
</evidence>
<name>A0A1R3V1T3_9HYPH</name>
<feature type="binding site" evidence="7 9">
    <location>
        <position position="139"/>
    </location>
    <ligand>
        <name>substrate</name>
    </ligand>
</feature>
<evidence type="ECO:0000256" key="5">
    <source>
        <dbReference type="ARBA" id="ARBA00023239"/>
    </source>
</evidence>
<protein>
    <recommendedName>
        <fullName evidence="7">Orotidine 5'-phosphate decarboxylase</fullName>
        <ecNumber evidence="7">4.1.1.23</ecNumber>
    </recommendedName>
    <alternativeName>
        <fullName evidence="7">OMP decarboxylase</fullName>
        <shortName evidence="7">OMPDCase</shortName>
        <shortName evidence="7">OMPdecase</shortName>
    </alternativeName>
</protein>
<dbReference type="EC" id="4.1.1.23" evidence="7"/>
<dbReference type="InterPro" id="IPR001754">
    <property type="entry name" value="OMPdeCOase_dom"/>
</dbReference>
<dbReference type="GO" id="GO:0044205">
    <property type="term" value="P:'de novo' UMP biosynthetic process"/>
    <property type="evidence" value="ECO:0007669"/>
    <property type="project" value="UniProtKB-UniRule"/>
</dbReference>
<dbReference type="InterPro" id="IPR011060">
    <property type="entry name" value="RibuloseP-bd_barrel"/>
</dbReference>
<organism evidence="12 13">
    <name type="scientific">Mesorhizobium prunaredense</name>
    <dbReference type="NCBI Taxonomy" id="1631249"/>
    <lineage>
        <taxon>Bacteria</taxon>
        <taxon>Pseudomonadati</taxon>
        <taxon>Pseudomonadota</taxon>
        <taxon>Alphaproteobacteria</taxon>
        <taxon>Hyphomicrobiales</taxon>
        <taxon>Phyllobacteriaceae</taxon>
        <taxon>Mesorhizobium</taxon>
    </lineage>
</organism>
<dbReference type="AlphaFoldDB" id="A0A1R3V1T3"/>
<dbReference type="NCBIfam" id="TIGR01740">
    <property type="entry name" value="pyrF"/>
    <property type="match status" value="1"/>
</dbReference>
<dbReference type="Gene3D" id="3.20.20.70">
    <property type="entry name" value="Aldolase class I"/>
    <property type="match status" value="1"/>
</dbReference>
<evidence type="ECO:0000256" key="2">
    <source>
        <dbReference type="ARBA" id="ARBA00004861"/>
    </source>
</evidence>
<dbReference type="NCBIfam" id="NF001273">
    <property type="entry name" value="PRK00230.1"/>
    <property type="match status" value="1"/>
</dbReference>
<dbReference type="SMART" id="SM00934">
    <property type="entry name" value="OMPdecase"/>
    <property type="match status" value="1"/>
</dbReference>
<dbReference type="InterPro" id="IPR013785">
    <property type="entry name" value="Aldolase_TIM"/>
</dbReference>
<dbReference type="Pfam" id="PF00215">
    <property type="entry name" value="OMPdecase"/>
    <property type="match status" value="1"/>
</dbReference>
<feature type="active site" description="For OMPdecase activity" evidence="8">
    <location>
        <position position="84"/>
    </location>
</feature>
<comment type="catalytic activity">
    <reaction evidence="6 7 10">
        <text>orotidine 5'-phosphate + H(+) = UMP + CO2</text>
        <dbReference type="Rhea" id="RHEA:11596"/>
        <dbReference type="ChEBI" id="CHEBI:15378"/>
        <dbReference type="ChEBI" id="CHEBI:16526"/>
        <dbReference type="ChEBI" id="CHEBI:57538"/>
        <dbReference type="ChEBI" id="CHEBI:57865"/>
        <dbReference type="EC" id="4.1.1.23"/>
    </reaction>
</comment>
<dbReference type="GO" id="GO:0006207">
    <property type="term" value="P:'de novo' pyrimidine nucleobase biosynthetic process"/>
    <property type="evidence" value="ECO:0007669"/>
    <property type="project" value="InterPro"/>
</dbReference>
<feature type="active site" description="Proton donor" evidence="7">
    <location>
        <position position="86"/>
    </location>
</feature>
<dbReference type="EMBL" id="FTPD01000006">
    <property type="protein sequence ID" value="SIT53857.1"/>
    <property type="molecule type" value="Genomic_DNA"/>
</dbReference>
<feature type="binding site" evidence="7 9">
    <location>
        <position position="229"/>
    </location>
    <ligand>
        <name>substrate</name>
    </ligand>
</feature>
<keyword evidence="3 7" id="KW-0210">Decarboxylase</keyword>
<dbReference type="InterPro" id="IPR014732">
    <property type="entry name" value="OMPdecase"/>
</dbReference>
<accession>A0A1R3V1T3</accession>
<dbReference type="InterPro" id="IPR018089">
    <property type="entry name" value="OMPdecase_AS"/>
</dbReference>
<evidence type="ECO:0000259" key="11">
    <source>
        <dbReference type="SMART" id="SM00934"/>
    </source>
</evidence>
<evidence type="ECO:0000256" key="6">
    <source>
        <dbReference type="ARBA" id="ARBA00049157"/>
    </source>
</evidence>
<dbReference type="STRING" id="1631249.BQ8794_140002"/>
<feature type="binding site" evidence="7">
    <location>
        <begin position="84"/>
        <end position="93"/>
    </location>
    <ligand>
        <name>substrate</name>
    </ligand>
</feature>
<evidence type="ECO:0000256" key="8">
    <source>
        <dbReference type="PIRSR" id="PIRSR614732-1"/>
    </source>
</evidence>
<sequence length="252" mass="26915">MPHADRNLAPAVDADRGVIQERASTMQDRLIVGLDVPTLKDAEKVVRELDGVVSFYKIGYQLAFAGGLDLARELASGGTRIFLDMKLLDIDNTVAKGVEAIARMGMTMLTMHAYPKTMKAAVAAARGSDLCLLGVTVLTSMDEQDLIDAGYEHDPHTLVLRRSEQALHAGMGGIVCSAEEAEAVRRIVGPNMAVVTPGIRPRGSDHGDQKRVVTPAQAIRNGSSHLVVGRPIVGAADRRAVAEAILDEMRSA</sequence>
<dbReference type="SUPFAM" id="SSF51366">
    <property type="entry name" value="Ribulose-phoshate binding barrel"/>
    <property type="match status" value="1"/>
</dbReference>
<evidence type="ECO:0000313" key="13">
    <source>
        <dbReference type="Proteomes" id="UP000188388"/>
    </source>
</evidence>
<feature type="binding site" evidence="7 9">
    <location>
        <position position="230"/>
    </location>
    <ligand>
        <name>substrate</name>
    </ligand>
</feature>
<feature type="active site" description="For OMPdecase activity" evidence="8">
    <location>
        <position position="86"/>
    </location>
</feature>
<proteinExistence type="inferred from homology"/>
<dbReference type="HAMAP" id="MF_01200_B">
    <property type="entry name" value="OMPdecase_type1_B"/>
    <property type="match status" value="1"/>
</dbReference>